<dbReference type="EMBL" id="CP017704">
    <property type="protein sequence ID" value="ASS95171.1"/>
    <property type="molecule type" value="Genomic_DNA"/>
</dbReference>
<evidence type="ECO:0000313" key="3">
    <source>
        <dbReference type="Proteomes" id="UP000214618"/>
    </source>
</evidence>
<accession>A0A223EIU1</accession>
<proteinExistence type="predicted"/>
<dbReference type="Pfam" id="PF14080">
    <property type="entry name" value="DUF4261"/>
    <property type="match status" value="1"/>
</dbReference>
<organism evidence="2 3">
    <name type="scientific">Peribacillus simplex NBRC 15720 = DSM 1321</name>
    <dbReference type="NCBI Taxonomy" id="1349754"/>
    <lineage>
        <taxon>Bacteria</taxon>
        <taxon>Bacillati</taxon>
        <taxon>Bacillota</taxon>
        <taxon>Bacilli</taxon>
        <taxon>Bacillales</taxon>
        <taxon>Bacillaceae</taxon>
        <taxon>Peribacillus</taxon>
    </lineage>
</organism>
<gene>
    <name evidence="2" type="ORF">BS1321_15395</name>
</gene>
<protein>
    <submittedName>
        <fullName evidence="2">Endopeptidase</fullName>
    </submittedName>
</protein>
<evidence type="ECO:0000313" key="2">
    <source>
        <dbReference type="EMBL" id="ASS95171.1"/>
    </source>
</evidence>
<sequence>MKDNQIIIGIPGKWKDRTELIQTVASQSEGYLLAGNVFHNKDKNITFQAEIHDYEPTLKDSFSYASKDAFSESALEEINHHTFTVYIIADVSDTGTVIDLIDAGAAILRAGGMAVKIETAGIAHSKEDWQHLHHSPDILSVYAHFVTIIGEEDYYCSFGMKAFGLPDAVTLNTMSPKEAAALLNTFNYYHLGERPLFKDGETFSIQQDAPDFILTGLQDFRYEEDLPFYNPFGLWNLGTSK</sequence>
<dbReference type="OrthoDB" id="4158605at2"/>
<dbReference type="AlphaFoldDB" id="A0A223EIU1"/>
<evidence type="ECO:0000259" key="1">
    <source>
        <dbReference type="Pfam" id="PF14080"/>
    </source>
</evidence>
<dbReference type="Proteomes" id="UP000214618">
    <property type="component" value="Chromosome"/>
</dbReference>
<dbReference type="InterPro" id="IPR025357">
    <property type="entry name" value="DUF4261"/>
</dbReference>
<dbReference type="GeneID" id="56474145"/>
<reference evidence="2 3" key="1">
    <citation type="submission" date="2016-10" db="EMBL/GenBank/DDBJ databases">
        <title>The whole genome sequencing and assembly of Bacillus simplex DSM 1321 strain.</title>
        <authorList>
            <person name="Park M.-K."/>
            <person name="Lee Y.-J."/>
            <person name="Yi H."/>
            <person name="Bahn Y.-S."/>
            <person name="Kim J.F."/>
            <person name="Lee D.-W."/>
        </authorList>
    </citation>
    <scope>NUCLEOTIDE SEQUENCE [LARGE SCALE GENOMIC DNA]</scope>
    <source>
        <strain evidence="2 3">DSM 1321</strain>
    </source>
</reference>
<dbReference type="RefSeq" id="WP_063234924.1">
    <property type="nucleotide sequence ID" value="NZ_BCVO01000018.1"/>
</dbReference>
<feature type="domain" description="DUF4261" evidence="1">
    <location>
        <begin position="158"/>
        <end position="209"/>
    </location>
</feature>
<name>A0A223EIU1_9BACI</name>